<organism evidence="1 2">
    <name type="scientific">Malus domestica</name>
    <name type="common">Apple</name>
    <name type="synonym">Pyrus malus</name>
    <dbReference type="NCBI Taxonomy" id="3750"/>
    <lineage>
        <taxon>Eukaryota</taxon>
        <taxon>Viridiplantae</taxon>
        <taxon>Streptophyta</taxon>
        <taxon>Embryophyta</taxon>
        <taxon>Tracheophyta</taxon>
        <taxon>Spermatophyta</taxon>
        <taxon>Magnoliopsida</taxon>
        <taxon>eudicotyledons</taxon>
        <taxon>Gunneridae</taxon>
        <taxon>Pentapetalae</taxon>
        <taxon>rosids</taxon>
        <taxon>fabids</taxon>
        <taxon>Rosales</taxon>
        <taxon>Rosaceae</taxon>
        <taxon>Amygdaloideae</taxon>
        <taxon>Maleae</taxon>
        <taxon>Malus</taxon>
    </lineage>
</organism>
<name>A0A498IWL0_MALDO</name>
<proteinExistence type="predicted"/>
<dbReference type="PANTHER" id="PTHR47926">
    <property type="entry name" value="PENTATRICOPEPTIDE REPEAT-CONTAINING PROTEIN"/>
    <property type="match status" value="1"/>
</dbReference>
<keyword evidence="2" id="KW-1185">Reference proteome</keyword>
<dbReference type="Gramene" id="mRNA:MD10G0183500">
    <property type="protein sequence ID" value="CDS:MD10G0183500.1"/>
    <property type="gene ID" value="MD10G0183500"/>
</dbReference>
<dbReference type="SUPFAM" id="SSF48452">
    <property type="entry name" value="TPR-like"/>
    <property type="match status" value="1"/>
</dbReference>
<reference evidence="1 2" key="1">
    <citation type="submission" date="2018-10" db="EMBL/GenBank/DDBJ databases">
        <title>A high-quality apple genome assembly.</title>
        <authorList>
            <person name="Hu J."/>
        </authorList>
    </citation>
    <scope>NUCLEOTIDE SEQUENCE [LARGE SCALE GENOMIC DNA]</scope>
    <source>
        <strain evidence="2">cv. HFTH1</strain>
        <tissue evidence="1">Young leaf</tissue>
    </source>
</reference>
<dbReference type="InterPro" id="IPR046848">
    <property type="entry name" value="E_motif"/>
</dbReference>
<dbReference type="GO" id="GO:0003723">
    <property type="term" value="F:RNA binding"/>
    <property type="evidence" value="ECO:0007669"/>
    <property type="project" value="InterPro"/>
</dbReference>
<dbReference type="Proteomes" id="UP000290289">
    <property type="component" value="Chromosome 10"/>
</dbReference>
<comment type="caution">
    <text evidence="1">The sequence shown here is derived from an EMBL/GenBank/DDBJ whole genome shotgun (WGS) entry which is preliminary data.</text>
</comment>
<dbReference type="InterPro" id="IPR011990">
    <property type="entry name" value="TPR-like_helical_dom_sf"/>
</dbReference>
<dbReference type="PANTHER" id="PTHR47926:SF347">
    <property type="entry name" value="PENTATRICOPEPTIDE REPEAT-CONTAINING PROTEIN"/>
    <property type="match status" value="1"/>
</dbReference>
<dbReference type="Pfam" id="PF20431">
    <property type="entry name" value="E_motif"/>
    <property type="match status" value="1"/>
</dbReference>
<evidence type="ECO:0000313" key="2">
    <source>
        <dbReference type="Proteomes" id="UP000290289"/>
    </source>
</evidence>
<dbReference type="EMBL" id="RDQH01000336">
    <property type="protein sequence ID" value="RXH86695.1"/>
    <property type="molecule type" value="Genomic_DNA"/>
</dbReference>
<dbReference type="GO" id="GO:0009451">
    <property type="term" value="P:RNA modification"/>
    <property type="evidence" value="ECO:0007669"/>
    <property type="project" value="InterPro"/>
</dbReference>
<evidence type="ECO:0000313" key="1">
    <source>
        <dbReference type="EMBL" id="RXH86695.1"/>
    </source>
</evidence>
<accession>A0A498IWL0</accession>
<dbReference type="AlphaFoldDB" id="A0A498IWL0"/>
<protein>
    <submittedName>
        <fullName evidence="1">Uncharacterized protein</fullName>
    </submittedName>
</protein>
<gene>
    <name evidence="1" type="ORF">DVH24_021968</name>
</gene>
<dbReference type="InterPro" id="IPR046960">
    <property type="entry name" value="PPR_At4g14850-like_plant"/>
</dbReference>
<sequence>MPMEAGKDEYGALLGACRIHNNIELAEEAAEKLFALDPENAGRYILLAIMYEDVRRWADAGRVRKLLRDNNVKKSRWIVSHIWSGR</sequence>